<keyword evidence="5 6" id="KW-0687">Ribonucleoprotein</keyword>
<dbReference type="SUPFAM" id="SSF50249">
    <property type="entry name" value="Nucleic acid-binding proteins"/>
    <property type="match status" value="1"/>
</dbReference>
<reference evidence="8 9" key="1">
    <citation type="journal article" date="2016" name="Nat. Commun.">
        <title>Thousands of microbial genomes shed light on interconnected biogeochemical processes in an aquifer system.</title>
        <authorList>
            <person name="Anantharaman K."/>
            <person name="Brown C.T."/>
            <person name="Hug L.A."/>
            <person name="Sharon I."/>
            <person name="Castelle C.J."/>
            <person name="Probst A.J."/>
            <person name="Thomas B.C."/>
            <person name="Singh A."/>
            <person name="Wilkins M.J."/>
            <person name="Karaoz U."/>
            <person name="Brodie E.L."/>
            <person name="Williams K.H."/>
            <person name="Hubbard S.S."/>
            <person name="Banfield J.F."/>
        </authorList>
    </citation>
    <scope>NUCLEOTIDE SEQUENCE [LARGE SCALE GENOMIC DNA]</scope>
</reference>
<dbReference type="Gene3D" id="2.40.50.140">
    <property type="entry name" value="Nucleic acid-binding proteins"/>
    <property type="match status" value="1"/>
</dbReference>
<dbReference type="InterPro" id="IPR019979">
    <property type="entry name" value="Ribosomal_uS17_CS"/>
</dbReference>
<keyword evidence="2 6" id="KW-0699">rRNA-binding</keyword>
<comment type="function">
    <text evidence="6">One of the primary rRNA binding proteins, it binds specifically to the 5'-end of 16S ribosomal RNA.</text>
</comment>
<keyword evidence="3 6" id="KW-0694">RNA-binding</keyword>
<dbReference type="EMBL" id="MHLB01000028">
    <property type="protein sequence ID" value="OGZ01923.1"/>
    <property type="molecule type" value="Genomic_DNA"/>
</dbReference>
<evidence type="ECO:0000313" key="9">
    <source>
        <dbReference type="Proteomes" id="UP000178348"/>
    </source>
</evidence>
<dbReference type="Proteomes" id="UP000178348">
    <property type="component" value="Unassembled WGS sequence"/>
</dbReference>
<sequence length="81" mass="9609">MNAKQNKMTRTLTGVVVSDKMQKTRVVAVARMKKHAKYLKYYKTTTRFLAHDEKNESREGDVVQIKETRPLSRKKRWEIVK</sequence>
<dbReference type="InterPro" id="IPR019984">
    <property type="entry name" value="Ribosomal_uS17_bact/chlr"/>
</dbReference>
<proteinExistence type="inferred from homology"/>
<dbReference type="InterPro" id="IPR000266">
    <property type="entry name" value="Ribosomal_uS17"/>
</dbReference>
<dbReference type="AlphaFoldDB" id="A0A1G2CKJ1"/>
<dbReference type="NCBIfam" id="TIGR03635">
    <property type="entry name" value="uS17_bact"/>
    <property type="match status" value="1"/>
</dbReference>
<dbReference type="PANTHER" id="PTHR10744">
    <property type="entry name" value="40S RIBOSOMAL PROTEIN S11 FAMILY MEMBER"/>
    <property type="match status" value="1"/>
</dbReference>
<dbReference type="PROSITE" id="PS00056">
    <property type="entry name" value="RIBOSOMAL_S17"/>
    <property type="match status" value="1"/>
</dbReference>
<dbReference type="PANTHER" id="PTHR10744:SF1">
    <property type="entry name" value="SMALL RIBOSOMAL SUBUNIT PROTEIN US17M"/>
    <property type="match status" value="1"/>
</dbReference>
<evidence type="ECO:0000256" key="6">
    <source>
        <dbReference type="HAMAP-Rule" id="MF_01345"/>
    </source>
</evidence>
<organism evidence="8 9">
    <name type="scientific">Candidatus Liptonbacteria bacterium RIFCSPLOWO2_01_FULL_53_13</name>
    <dbReference type="NCBI Taxonomy" id="1798651"/>
    <lineage>
        <taxon>Bacteria</taxon>
        <taxon>Candidatus Liptoniibacteriota</taxon>
    </lineage>
</organism>
<evidence type="ECO:0000256" key="4">
    <source>
        <dbReference type="ARBA" id="ARBA00022980"/>
    </source>
</evidence>
<evidence type="ECO:0000256" key="3">
    <source>
        <dbReference type="ARBA" id="ARBA00022884"/>
    </source>
</evidence>
<evidence type="ECO:0000256" key="2">
    <source>
        <dbReference type="ARBA" id="ARBA00022730"/>
    </source>
</evidence>
<dbReference type="PRINTS" id="PR00973">
    <property type="entry name" value="RIBOSOMALS17"/>
</dbReference>
<dbReference type="InterPro" id="IPR012340">
    <property type="entry name" value="NA-bd_OB-fold"/>
</dbReference>
<evidence type="ECO:0000256" key="7">
    <source>
        <dbReference type="RuleBase" id="RU003872"/>
    </source>
</evidence>
<evidence type="ECO:0000313" key="8">
    <source>
        <dbReference type="EMBL" id="OGZ01923.1"/>
    </source>
</evidence>
<evidence type="ECO:0000256" key="1">
    <source>
        <dbReference type="ARBA" id="ARBA00010254"/>
    </source>
</evidence>
<comment type="caution">
    <text evidence="8">The sequence shown here is derived from an EMBL/GenBank/DDBJ whole genome shotgun (WGS) entry which is preliminary data.</text>
</comment>
<dbReference type="GO" id="GO:0019843">
    <property type="term" value="F:rRNA binding"/>
    <property type="evidence" value="ECO:0007669"/>
    <property type="project" value="UniProtKB-UniRule"/>
</dbReference>
<comment type="subunit">
    <text evidence="6">Part of the 30S ribosomal subunit.</text>
</comment>
<evidence type="ECO:0000256" key="5">
    <source>
        <dbReference type="ARBA" id="ARBA00023274"/>
    </source>
</evidence>
<name>A0A1G2CKJ1_9BACT</name>
<keyword evidence="4 6" id="KW-0689">Ribosomal protein</keyword>
<dbReference type="HAMAP" id="MF_01345_B">
    <property type="entry name" value="Ribosomal_uS17_B"/>
    <property type="match status" value="1"/>
</dbReference>
<dbReference type="Pfam" id="PF00366">
    <property type="entry name" value="Ribosomal_S17"/>
    <property type="match status" value="1"/>
</dbReference>
<dbReference type="GO" id="GO:0006412">
    <property type="term" value="P:translation"/>
    <property type="evidence" value="ECO:0007669"/>
    <property type="project" value="UniProtKB-UniRule"/>
</dbReference>
<dbReference type="GO" id="GO:0003735">
    <property type="term" value="F:structural constituent of ribosome"/>
    <property type="evidence" value="ECO:0007669"/>
    <property type="project" value="UniProtKB-UniRule"/>
</dbReference>
<accession>A0A1G2CKJ1</accession>
<dbReference type="CDD" id="cd00364">
    <property type="entry name" value="Ribosomal_uS17"/>
    <property type="match status" value="1"/>
</dbReference>
<gene>
    <name evidence="6" type="primary">rpsQ</name>
    <name evidence="8" type="ORF">A2946_02615</name>
</gene>
<protein>
    <recommendedName>
        <fullName evidence="6">Small ribosomal subunit protein uS17</fullName>
    </recommendedName>
</protein>
<comment type="similarity">
    <text evidence="1 6 7">Belongs to the universal ribosomal protein uS17 family.</text>
</comment>
<dbReference type="NCBIfam" id="NF004123">
    <property type="entry name" value="PRK05610.1"/>
    <property type="match status" value="1"/>
</dbReference>
<dbReference type="GO" id="GO:0022627">
    <property type="term" value="C:cytosolic small ribosomal subunit"/>
    <property type="evidence" value="ECO:0007669"/>
    <property type="project" value="UniProtKB-UniRule"/>
</dbReference>